<dbReference type="AlphaFoldDB" id="A0A2U1TTN3"/>
<dbReference type="EMBL" id="QDKJ01000006">
    <property type="protein sequence ID" value="PWC12750.1"/>
    <property type="molecule type" value="Genomic_DNA"/>
</dbReference>
<comment type="caution">
    <text evidence="1">The sequence shown here is derived from an EMBL/GenBank/DDBJ whole genome shotgun (WGS) entry which is preliminary data.</text>
</comment>
<dbReference type="RefSeq" id="WP_109054104.1">
    <property type="nucleotide sequence ID" value="NZ_QDKJ01000006.1"/>
</dbReference>
<evidence type="ECO:0000313" key="2">
    <source>
        <dbReference type="Proteomes" id="UP000245138"/>
    </source>
</evidence>
<proteinExistence type="predicted"/>
<sequence length="277" mass="30881">MSQPTTDTLAEPYSFIAGNAPLLVSIPHAGTRLTPEVERALSDDARPLSDTDWHIPRLYDFARSLGASILVGHYSRFVIDLNRPSDDKPLYATATTGLYPDTLFDGRPTFKAGMAPSVLQRQRYLDEIWRPYHQQIQSELARIKQTFGYALLFDAHSIASVIPRLFDGTLPDLNIGTNSGASCAAELSDILTTCCEQQSQFSHVLNGRFKGGYITRAYGQPDRDIHAVQLELAQSNYMDESEPYPYVEAKASQLQVLLKQMLGGMLNWGHHRYGIGE</sequence>
<dbReference type="InterPro" id="IPR007709">
    <property type="entry name" value="N-FG_amidohydro"/>
</dbReference>
<dbReference type="Proteomes" id="UP000245138">
    <property type="component" value="Unassembled WGS sequence"/>
</dbReference>
<organism evidence="1 2">
    <name type="scientific">Brenneria roseae subsp. americana</name>
    <dbReference type="NCBI Taxonomy" id="1508507"/>
    <lineage>
        <taxon>Bacteria</taxon>
        <taxon>Pseudomonadati</taxon>
        <taxon>Pseudomonadota</taxon>
        <taxon>Gammaproteobacteria</taxon>
        <taxon>Enterobacterales</taxon>
        <taxon>Pectobacteriaceae</taxon>
        <taxon>Brenneria</taxon>
    </lineage>
</organism>
<keyword evidence="2" id="KW-1185">Reference proteome</keyword>
<gene>
    <name evidence="1" type="primary">hutG</name>
    <name evidence="1" type="ORF">B4923_09460</name>
</gene>
<dbReference type="InterPro" id="IPR010247">
    <property type="entry name" value="HutG_amidohyd"/>
</dbReference>
<dbReference type="OrthoDB" id="8716700at2"/>
<accession>A0A2U1TTN3</accession>
<dbReference type="Gene3D" id="3.40.630.40">
    <property type="entry name" value="Zn-dependent exopeptidases"/>
    <property type="match status" value="1"/>
</dbReference>
<dbReference type="SUPFAM" id="SSF53187">
    <property type="entry name" value="Zn-dependent exopeptidases"/>
    <property type="match status" value="1"/>
</dbReference>
<protein>
    <submittedName>
        <fullName evidence="1">N-formylglutamate deformylase</fullName>
    </submittedName>
</protein>
<evidence type="ECO:0000313" key="1">
    <source>
        <dbReference type="EMBL" id="PWC12750.1"/>
    </source>
</evidence>
<name>A0A2U1TTN3_9GAMM</name>
<dbReference type="Pfam" id="PF05013">
    <property type="entry name" value="FGase"/>
    <property type="match status" value="1"/>
</dbReference>
<dbReference type="NCBIfam" id="TIGR02017">
    <property type="entry name" value="hutG_amidohyd"/>
    <property type="match status" value="1"/>
</dbReference>
<reference evidence="1 2" key="1">
    <citation type="submission" date="2018-04" db="EMBL/GenBank/DDBJ databases">
        <title>Brenneria corticis sp.nov.</title>
        <authorList>
            <person name="Li Y."/>
        </authorList>
    </citation>
    <scope>NUCLEOTIDE SEQUENCE [LARGE SCALE GENOMIC DNA]</scope>
    <source>
        <strain evidence="1 2">LMG 27715</strain>
    </source>
</reference>